<protein>
    <recommendedName>
        <fullName evidence="1">DDE domain-containing protein</fullName>
    </recommendedName>
</protein>
<comment type="caution">
    <text evidence="2">The sequence shown here is derived from an EMBL/GenBank/DDBJ whole genome shotgun (WGS) entry which is preliminary data.</text>
</comment>
<feature type="domain" description="DDE" evidence="1">
    <location>
        <begin position="5"/>
        <end position="72"/>
    </location>
</feature>
<keyword evidence="3" id="KW-1185">Reference proteome</keyword>
<gene>
    <name evidence="2" type="ORF">KSF_103520</name>
</gene>
<dbReference type="Proteomes" id="UP000597444">
    <property type="component" value="Unassembled WGS sequence"/>
</dbReference>
<sequence>MVGHAPDRVTTDGHDSYPRAIREMIGNNVVHRTNAYLNNRIEQDHRGIKQRYYPLRGFGSFASASHFCRAFDARSPVLPGTHHDETIGVPGGATSDIPPTPGSLTGNVPHCLNLETLMKGIPTEFSCSQF</sequence>
<evidence type="ECO:0000313" key="2">
    <source>
        <dbReference type="EMBL" id="GHP00305.1"/>
    </source>
</evidence>
<evidence type="ECO:0000313" key="3">
    <source>
        <dbReference type="Proteomes" id="UP000597444"/>
    </source>
</evidence>
<dbReference type="Pfam" id="PF13610">
    <property type="entry name" value="DDE_Tnp_IS240"/>
    <property type="match status" value="1"/>
</dbReference>
<evidence type="ECO:0000259" key="1">
    <source>
        <dbReference type="Pfam" id="PF13610"/>
    </source>
</evidence>
<dbReference type="AlphaFoldDB" id="A0A8J3IQV5"/>
<proteinExistence type="predicted"/>
<organism evidence="2 3">
    <name type="scientific">Reticulibacter mediterranei</name>
    <dbReference type="NCBI Taxonomy" id="2778369"/>
    <lineage>
        <taxon>Bacteria</taxon>
        <taxon>Bacillati</taxon>
        <taxon>Chloroflexota</taxon>
        <taxon>Ktedonobacteria</taxon>
        <taxon>Ktedonobacterales</taxon>
        <taxon>Reticulibacteraceae</taxon>
        <taxon>Reticulibacter</taxon>
    </lineage>
</organism>
<dbReference type="EMBL" id="BNJK01000002">
    <property type="protein sequence ID" value="GHP00305.1"/>
    <property type="molecule type" value="Genomic_DNA"/>
</dbReference>
<name>A0A8J3IQV5_9CHLR</name>
<reference evidence="2" key="1">
    <citation type="submission" date="2020-10" db="EMBL/GenBank/DDBJ databases">
        <title>Taxonomic study of unclassified bacteria belonging to the class Ktedonobacteria.</title>
        <authorList>
            <person name="Yabe S."/>
            <person name="Wang C.M."/>
            <person name="Zheng Y."/>
            <person name="Sakai Y."/>
            <person name="Cavaletti L."/>
            <person name="Monciardini P."/>
            <person name="Donadio S."/>
        </authorList>
    </citation>
    <scope>NUCLEOTIDE SEQUENCE</scope>
    <source>
        <strain evidence="2">ID150040</strain>
    </source>
</reference>
<dbReference type="InterPro" id="IPR032874">
    <property type="entry name" value="DDE_dom"/>
</dbReference>
<accession>A0A8J3IQV5</accession>